<dbReference type="AlphaFoldDB" id="A0A850SZ23"/>
<keyword evidence="2" id="KW-0378">Hydrolase</keyword>
<sequence>MPVNFDKLSIGKKYDRPYLADIWGYRGFQAISRGVVTPSGTNFIILFVTKEKQQALTQYNDYLDGEFLHWEGEEKHSSDSRIVNAKSVQDEIHLFYRDIHHSPFVYYGEIFLKNHILHTKEPSKFVFSIGQAKQVTDLLDDIKFHQNDYKSLSQTEKDSIIKSRIGQGLFRDGVVALWGNCSVTGLSNLSILRASHIKPWRDSSNQERLDPKNGLLLQPTLDHLFDSGLISFDVKGIVIFSSRLSQDDIKKLTLSDSLKLRKLPDRLMKYMEYHREKVFKNG</sequence>
<dbReference type="Pfam" id="PF13391">
    <property type="entry name" value="HNH_2"/>
    <property type="match status" value="1"/>
</dbReference>
<feature type="domain" description="HNH nuclease" evidence="1">
    <location>
        <begin position="181"/>
        <end position="233"/>
    </location>
</feature>
<organism evidence="2 3">
    <name type="scientific">Desulfobacter latus</name>
    <dbReference type="NCBI Taxonomy" id="2292"/>
    <lineage>
        <taxon>Bacteria</taxon>
        <taxon>Pseudomonadati</taxon>
        <taxon>Thermodesulfobacteriota</taxon>
        <taxon>Desulfobacteria</taxon>
        <taxon>Desulfobacterales</taxon>
        <taxon>Desulfobacteraceae</taxon>
        <taxon>Desulfobacter</taxon>
    </lineage>
</organism>
<keyword evidence="2" id="KW-0540">Nuclease</keyword>
<dbReference type="InterPro" id="IPR003615">
    <property type="entry name" value="HNH_nuc"/>
</dbReference>
<accession>A0A850SZ23</accession>
<dbReference type="RefSeq" id="WP_178366138.1">
    <property type="nucleotide sequence ID" value="NZ_JACADJ010000016.1"/>
</dbReference>
<reference evidence="2 3" key="1">
    <citation type="submission" date="2020-06" db="EMBL/GenBank/DDBJ databases">
        <title>High-quality draft genome of sulfate reducer Desulfobacter latus type strain AcrS2 isolated from marine sediment.</title>
        <authorList>
            <person name="Hoppe M."/>
            <person name="Larsen C.K."/>
            <person name="Marshall I.P.G."/>
            <person name="Schramm A."/>
            <person name="Marietou A.G."/>
        </authorList>
    </citation>
    <scope>NUCLEOTIDE SEQUENCE [LARGE SCALE GENOMIC DNA]</scope>
    <source>
        <strain evidence="2 3">AcRS2</strain>
    </source>
</reference>
<name>A0A850SZ23_9BACT</name>
<evidence type="ECO:0000313" key="3">
    <source>
        <dbReference type="Proteomes" id="UP000553343"/>
    </source>
</evidence>
<protein>
    <submittedName>
        <fullName evidence="2">HNH endonuclease</fullName>
    </submittedName>
</protein>
<keyword evidence="2" id="KW-0255">Endonuclease</keyword>
<comment type="caution">
    <text evidence="2">The sequence shown here is derived from an EMBL/GenBank/DDBJ whole genome shotgun (WGS) entry which is preliminary data.</text>
</comment>
<dbReference type="EMBL" id="JACADJ010000016">
    <property type="protein sequence ID" value="NWH04683.1"/>
    <property type="molecule type" value="Genomic_DNA"/>
</dbReference>
<dbReference type="GO" id="GO:0004519">
    <property type="term" value="F:endonuclease activity"/>
    <property type="evidence" value="ECO:0007669"/>
    <property type="project" value="UniProtKB-KW"/>
</dbReference>
<gene>
    <name evidence="2" type="ORF">HXW94_06730</name>
</gene>
<evidence type="ECO:0000313" key="2">
    <source>
        <dbReference type="EMBL" id="NWH04683.1"/>
    </source>
</evidence>
<evidence type="ECO:0000259" key="1">
    <source>
        <dbReference type="Pfam" id="PF13391"/>
    </source>
</evidence>
<proteinExistence type="predicted"/>
<keyword evidence="3" id="KW-1185">Reference proteome</keyword>
<dbReference type="Proteomes" id="UP000553343">
    <property type="component" value="Unassembled WGS sequence"/>
</dbReference>